<proteinExistence type="predicted"/>
<evidence type="ECO:0000256" key="6">
    <source>
        <dbReference type="ARBA" id="ARBA00022989"/>
    </source>
</evidence>
<accession>A0A6G1HLK5</accession>
<keyword evidence="4 8" id="KW-0812">Transmembrane</keyword>
<feature type="transmembrane region" description="Helical" evidence="8">
    <location>
        <begin position="144"/>
        <end position="162"/>
    </location>
</feature>
<feature type="transmembrane region" description="Helical" evidence="8">
    <location>
        <begin position="110"/>
        <end position="132"/>
    </location>
</feature>
<keyword evidence="6 8" id="KW-1133">Transmembrane helix</keyword>
<evidence type="ECO:0000313" key="9">
    <source>
        <dbReference type="EMBL" id="KAF2396784.1"/>
    </source>
</evidence>
<keyword evidence="10" id="KW-1185">Reference proteome</keyword>
<dbReference type="AlphaFoldDB" id="A0A6G1HLK5"/>
<evidence type="ECO:0000256" key="5">
    <source>
        <dbReference type="ARBA" id="ARBA00022824"/>
    </source>
</evidence>
<evidence type="ECO:0000256" key="3">
    <source>
        <dbReference type="ARBA" id="ARBA00022502"/>
    </source>
</evidence>
<evidence type="ECO:0000256" key="4">
    <source>
        <dbReference type="ARBA" id="ARBA00022692"/>
    </source>
</evidence>
<dbReference type="InterPro" id="IPR009580">
    <property type="entry name" value="GPI_biosynthesis_protein_Pig-F"/>
</dbReference>
<comment type="subcellular location">
    <subcellularLocation>
        <location evidence="1">Endoplasmic reticulum membrane</location>
        <topology evidence="1">Multi-pass membrane protein</topology>
    </subcellularLocation>
</comment>
<reference evidence="9" key="1">
    <citation type="journal article" date="2020" name="Stud. Mycol.">
        <title>101 Dothideomycetes genomes: a test case for predicting lifestyles and emergence of pathogens.</title>
        <authorList>
            <person name="Haridas S."/>
            <person name="Albert R."/>
            <person name="Binder M."/>
            <person name="Bloem J."/>
            <person name="Labutti K."/>
            <person name="Salamov A."/>
            <person name="Andreopoulos B."/>
            <person name="Baker S."/>
            <person name="Barry K."/>
            <person name="Bills G."/>
            <person name="Bluhm B."/>
            <person name="Cannon C."/>
            <person name="Castanera R."/>
            <person name="Culley D."/>
            <person name="Daum C."/>
            <person name="Ezra D."/>
            <person name="Gonzalez J."/>
            <person name="Henrissat B."/>
            <person name="Kuo A."/>
            <person name="Liang C."/>
            <person name="Lipzen A."/>
            <person name="Lutzoni F."/>
            <person name="Magnuson J."/>
            <person name="Mondo S."/>
            <person name="Nolan M."/>
            <person name="Ohm R."/>
            <person name="Pangilinan J."/>
            <person name="Park H.-J."/>
            <person name="Ramirez L."/>
            <person name="Alfaro M."/>
            <person name="Sun H."/>
            <person name="Tritt A."/>
            <person name="Yoshinaga Y."/>
            <person name="Zwiers L.-H."/>
            <person name="Turgeon B."/>
            <person name="Goodwin S."/>
            <person name="Spatafora J."/>
            <person name="Crous P."/>
            <person name="Grigoriev I."/>
        </authorList>
    </citation>
    <scope>NUCLEOTIDE SEQUENCE</scope>
    <source>
        <strain evidence="9">CBS 262.69</strain>
    </source>
</reference>
<keyword evidence="3" id="KW-0337">GPI-anchor biosynthesis</keyword>
<dbReference type="UniPathway" id="UPA00196"/>
<keyword evidence="7 8" id="KW-0472">Membrane</keyword>
<organism evidence="9 10">
    <name type="scientific">Trichodelitschia bisporula</name>
    <dbReference type="NCBI Taxonomy" id="703511"/>
    <lineage>
        <taxon>Eukaryota</taxon>
        <taxon>Fungi</taxon>
        <taxon>Dikarya</taxon>
        <taxon>Ascomycota</taxon>
        <taxon>Pezizomycotina</taxon>
        <taxon>Dothideomycetes</taxon>
        <taxon>Dothideomycetes incertae sedis</taxon>
        <taxon>Phaeotrichales</taxon>
        <taxon>Phaeotrichaceae</taxon>
        <taxon>Trichodelitschia</taxon>
    </lineage>
</organism>
<evidence type="ECO:0000256" key="2">
    <source>
        <dbReference type="ARBA" id="ARBA00004687"/>
    </source>
</evidence>
<feature type="transmembrane region" description="Helical" evidence="8">
    <location>
        <begin position="56"/>
        <end position="80"/>
    </location>
</feature>
<protein>
    <recommendedName>
        <fullName evidence="11">Glycosylphosphatidylinositol anchor biosynthesis protein 11</fullName>
    </recommendedName>
</protein>
<dbReference type="EMBL" id="ML996705">
    <property type="protein sequence ID" value="KAF2396784.1"/>
    <property type="molecule type" value="Genomic_DNA"/>
</dbReference>
<evidence type="ECO:0008006" key="11">
    <source>
        <dbReference type="Google" id="ProtNLM"/>
    </source>
</evidence>
<keyword evidence="5" id="KW-0256">Endoplasmic reticulum</keyword>
<name>A0A6G1HLK5_9PEZI</name>
<dbReference type="GO" id="GO:0005789">
    <property type="term" value="C:endoplasmic reticulum membrane"/>
    <property type="evidence" value="ECO:0007669"/>
    <property type="project" value="UniProtKB-SubCell"/>
</dbReference>
<evidence type="ECO:0000313" key="10">
    <source>
        <dbReference type="Proteomes" id="UP000799640"/>
    </source>
</evidence>
<dbReference type="Pfam" id="PF06699">
    <property type="entry name" value="PIG-F"/>
    <property type="match status" value="1"/>
</dbReference>
<feature type="transmembrane region" description="Helical" evidence="8">
    <location>
        <begin position="182"/>
        <end position="202"/>
    </location>
</feature>
<evidence type="ECO:0000256" key="8">
    <source>
        <dbReference type="SAM" id="Phobius"/>
    </source>
</evidence>
<comment type="pathway">
    <text evidence="2">Glycolipid biosynthesis; glycosylphosphatidylinositol-anchor biosynthesis.</text>
</comment>
<evidence type="ECO:0000256" key="1">
    <source>
        <dbReference type="ARBA" id="ARBA00004477"/>
    </source>
</evidence>
<dbReference type="GO" id="GO:0006506">
    <property type="term" value="P:GPI anchor biosynthetic process"/>
    <property type="evidence" value="ECO:0007669"/>
    <property type="project" value="UniProtKB-UniPathway"/>
</dbReference>
<dbReference type="Proteomes" id="UP000799640">
    <property type="component" value="Unassembled WGS sequence"/>
</dbReference>
<gene>
    <name evidence="9" type="ORF">EJ06DRAFT_544829</name>
</gene>
<dbReference type="OrthoDB" id="17366at2759"/>
<sequence>MPSSPSAPTPPAPSDFSPLPLPQPGLARLVSIAYPPLLLSAYAASFSSIIAAPAPALLTLLPLTAALQVFYAVLCLPLSAQNSNSKAQPAKAVQRKKSRHGDWIPRLSTALIALIISLSLGTAVLAITLVLFGAPITTHIPETLACAAHMALLAGVPLVYVHGVDAERWRAVAALLMPMDEVYGAAVGVLLGVWIGAIPIPLDWDREWQKWPCTIVTGAYLGWAAGKALGVGLRGKVVVV</sequence>
<evidence type="ECO:0000256" key="7">
    <source>
        <dbReference type="ARBA" id="ARBA00023136"/>
    </source>
</evidence>